<name>A0A1X0XRM9_MYCSI</name>
<reference evidence="2 3" key="1">
    <citation type="submission" date="2017-03" db="EMBL/GenBank/DDBJ databases">
        <title>Genomic insights into Mycobacterium simiae human colonization.</title>
        <authorList>
            <person name="Steffani J.L."/>
            <person name="Brunck M.E."/>
            <person name="Cruz E."/>
            <person name="Montiel R."/>
            <person name="Barona F."/>
        </authorList>
    </citation>
    <scope>NUCLEOTIDE SEQUENCE [LARGE SCALE GENOMIC DNA]</scope>
    <source>
        <strain evidence="2 3">MsiGto</strain>
    </source>
</reference>
<proteinExistence type="predicted"/>
<comment type="caution">
    <text evidence="2">The sequence shown here is derived from an EMBL/GenBank/DDBJ whole genome shotgun (WGS) entry which is preliminary data.</text>
</comment>
<organism evidence="2 3">
    <name type="scientific">Mycobacterium simiae</name>
    <name type="common">Mycobacterium habana</name>
    <dbReference type="NCBI Taxonomy" id="1784"/>
    <lineage>
        <taxon>Bacteria</taxon>
        <taxon>Bacillati</taxon>
        <taxon>Actinomycetota</taxon>
        <taxon>Actinomycetes</taxon>
        <taxon>Mycobacteriales</taxon>
        <taxon>Mycobacteriaceae</taxon>
        <taxon>Mycobacterium</taxon>
        <taxon>Mycobacterium simiae complex</taxon>
    </lineage>
</organism>
<dbReference type="Gene3D" id="1.10.287.850">
    <property type="entry name" value="HP0062-like domain"/>
    <property type="match status" value="1"/>
</dbReference>
<sequence length="396" mass="41415">MITFNAEGVVNVSFVNVAPEYVAAAATDLSGIGSTIEAANCAAAVSITAVSPPAADTVSAQIAQLFGGHAQTYQSVSVQAAAFHNNFVETFSASAAGYARAEVANTAPMRSLLRSTTGPAGTARKPLGPLLLRDHTTLLGQRANLAARGRFEHLGGVGSGTLSSEATGSRNLFVRHGGLNGAPPPNVNADPRFPFFHQVLMNQIGYWRTLIEALKTLNPQTIWDAVKTVTTQMVQNFSRVIGNLTDFSFFLHGGLRGFEIFFGTPLALAIDFLGAPINALIALKASVSAFGAALHAGDVLGALTAVVEAPMKMANAFLFGQTMLDWTLPVVFLPALTSLEVQVPMGGLFAPLRSGAIIVNGGDPKIMKGTQFGGFFSGVRDVGRQLEQLITLSAGE</sequence>
<protein>
    <recommendedName>
        <fullName evidence="1">PE domain-containing protein</fullName>
    </recommendedName>
</protein>
<dbReference type="Proteomes" id="UP000193040">
    <property type="component" value="Unassembled WGS sequence"/>
</dbReference>
<evidence type="ECO:0000313" key="2">
    <source>
        <dbReference type="EMBL" id="ORJ55573.1"/>
    </source>
</evidence>
<keyword evidence="3" id="KW-1185">Reference proteome</keyword>
<gene>
    <name evidence="2" type="ORF">B5M45_24760</name>
</gene>
<dbReference type="AlphaFoldDB" id="A0A1X0XRM9"/>
<dbReference type="InterPro" id="IPR000084">
    <property type="entry name" value="PE-PGRS_N"/>
</dbReference>
<dbReference type="EMBL" id="MZZM01000030">
    <property type="protein sequence ID" value="ORJ55573.1"/>
    <property type="molecule type" value="Genomic_DNA"/>
</dbReference>
<dbReference type="InterPro" id="IPR038332">
    <property type="entry name" value="PPE_sf"/>
</dbReference>
<evidence type="ECO:0000259" key="1">
    <source>
        <dbReference type="Pfam" id="PF00934"/>
    </source>
</evidence>
<accession>A0A1X0XRM9</accession>
<dbReference type="SUPFAM" id="SSF140459">
    <property type="entry name" value="PE/PPE dimer-like"/>
    <property type="match status" value="1"/>
</dbReference>
<dbReference type="Pfam" id="PF00934">
    <property type="entry name" value="PE"/>
    <property type="match status" value="1"/>
</dbReference>
<evidence type="ECO:0000313" key="3">
    <source>
        <dbReference type="Proteomes" id="UP000193040"/>
    </source>
</evidence>
<feature type="domain" description="PE" evidence="1">
    <location>
        <begin position="15"/>
        <end position="105"/>
    </location>
</feature>